<dbReference type="PATRIC" id="fig|665004.4.peg.2126"/>
<protein>
    <recommendedName>
        <fullName evidence="6">B12-binding domain-containing protein</fullName>
    </recommendedName>
</protein>
<comment type="cofactor">
    <cofactor evidence="1">
        <name>adenosylcob(III)alamin</name>
        <dbReference type="ChEBI" id="CHEBI:18408"/>
    </cofactor>
</comment>
<dbReference type="Pfam" id="PF02310">
    <property type="entry name" value="B12-binding"/>
    <property type="match status" value="1"/>
</dbReference>
<proteinExistence type="predicted"/>
<dbReference type="OrthoDB" id="9788468at2"/>
<evidence type="ECO:0000256" key="1">
    <source>
        <dbReference type="ARBA" id="ARBA00001922"/>
    </source>
</evidence>
<sequence length="135" mass="14757">MSQERIKVLLAKKKIDVHGRGTKLIARELRDAGMEVVYFRFGVVEEIAEAALQEDVDVVAVSIMTSGQMQVARELIPALKERGMTDVLVIMGGIIPEVDFEPLRELGVHRCFPPGLPGGVVADYIRENVGTATLA</sequence>
<keyword evidence="4" id="KW-0413">Isomerase</keyword>
<keyword evidence="5" id="KW-0170">Cobalt</keyword>
<dbReference type="InterPro" id="IPR036724">
    <property type="entry name" value="Cobalamin-bd_sf"/>
</dbReference>
<evidence type="ECO:0000256" key="4">
    <source>
        <dbReference type="ARBA" id="ARBA00023235"/>
    </source>
</evidence>
<dbReference type="InterPro" id="IPR006159">
    <property type="entry name" value="Acid_CoA_mut_C"/>
</dbReference>
<dbReference type="SUPFAM" id="SSF52242">
    <property type="entry name" value="Cobalamin (vitamin B12)-binding domain"/>
    <property type="match status" value="1"/>
</dbReference>
<dbReference type="GO" id="GO:0016853">
    <property type="term" value="F:isomerase activity"/>
    <property type="evidence" value="ECO:0007669"/>
    <property type="project" value="UniProtKB-KW"/>
</dbReference>
<dbReference type="Gene3D" id="3.40.50.280">
    <property type="entry name" value="Cobalamin-binding domain"/>
    <property type="match status" value="1"/>
</dbReference>
<dbReference type="GO" id="GO:0031419">
    <property type="term" value="F:cobalamin binding"/>
    <property type="evidence" value="ECO:0007669"/>
    <property type="project" value="UniProtKB-KW"/>
</dbReference>
<dbReference type="PROSITE" id="PS51332">
    <property type="entry name" value="B12_BINDING"/>
    <property type="match status" value="1"/>
</dbReference>
<dbReference type="PANTHER" id="PTHR48101">
    <property type="entry name" value="METHYLMALONYL-COA MUTASE, MITOCHONDRIAL-RELATED"/>
    <property type="match status" value="1"/>
</dbReference>
<dbReference type="AlphaFoldDB" id="A0A147KKZ8"/>
<evidence type="ECO:0000259" key="6">
    <source>
        <dbReference type="PROSITE" id="PS51332"/>
    </source>
</evidence>
<dbReference type="STRING" id="665004.AC529_04285"/>
<comment type="caution">
    <text evidence="7">The sequence shown here is derived from an EMBL/GenBank/DDBJ whole genome shotgun (WGS) entry which is preliminary data.</text>
</comment>
<dbReference type="EMBL" id="LGEM01000018">
    <property type="protein sequence ID" value="KUP97923.1"/>
    <property type="molecule type" value="Genomic_DNA"/>
</dbReference>
<feature type="domain" description="B12-binding" evidence="6">
    <location>
        <begin position="5"/>
        <end position="135"/>
    </location>
</feature>
<name>A0A147KKZ8_THECS</name>
<reference evidence="8" key="1">
    <citation type="journal article" date="2017" name="Acta Aliment.">
        <title>Plant polysaccharide degrading enzyme system of Thermpbifida cellulosilytica TB100 revealed by de novo genome project data.</title>
        <authorList>
            <person name="Toth A."/>
            <person name="Baka E."/>
            <person name="Luzics S."/>
            <person name="Bata-Vidacs I."/>
            <person name="Nagy I."/>
            <person name="Balint B."/>
            <person name="Herceg R."/>
            <person name="Olasz F."/>
            <person name="Wilk T."/>
            <person name="Nagy T."/>
            <person name="Kriszt B."/>
            <person name="Nagy I."/>
            <person name="Kukolya J."/>
        </authorList>
    </citation>
    <scope>NUCLEOTIDE SEQUENCE [LARGE SCALE GENOMIC DNA]</scope>
    <source>
        <strain evidence="8">TB100</strain>
    </source>
</reference>
<dbReference type="NCBIfam" id="TIGR00640">
    <property type="entry name" value="acid_CoA_mut_C"/>
    <property type="match status" value="1"/>
</dbReference>
<keyword evidence="2" id="KW-0846">Cobalamin</keyword>
<dbReference type="GO" id="GO:0046872">
    <property type="term" value="F:metal ion binding"/>
    <property type="evidence" value="ECO:0007669"/>
    <property type="project" value="UniProtKB-KW"/>
</dbReference>
<dbReference type="InterPro" id="IPR006158">
    <property type="entry name" value="Cobalamin-bd"/>
</dbReference>
<accession>A0A147KKZ8</accession>
<evidence type="ECO:0000256" key="3">
    <source>
        <dbReference type="ARBA" id="ARBA00022723"/>
    </source>
</evidence>
<evidence type="ECO:0000256" key="2">
    <source>
        <dbReference type="ARBA" id="ARBA00022628"/>
    </source>
</evidence>
<dbReference type="PANTHER" id="PTHR48101:SF1">
    <property type="entry name" value="METHYLMALONYL-COA MUTASE, LARGE SUBUNIT"/>
    <property type="match status" value="1"/>
</dbReference>
<evidence type="ECO:0000313" key="8">
    <source>
        <dbReference type="Proteomes" id="UP000074382"/>
    </source>
</evidence>
<dbReference type="RefSeq" id="WP_068755722.1">
    <property type="nucleotide sequence ID" value="NZ_KQ950181.1"/>
</dbReference>
<organism evidence="7 8">
    <name type="scientific">Thermobifida cellulosilytica TB100</name>
    <dbReference type="NCBI Taxonomy" id="665004"/>
    <lineage>
        <taxon>Bacteria</taxon>
        <taxon>Bacillati</taxon>
        <taxon>Actinomycetota</taxon>
        <taxon>Actinomycetes</taxon>
        <taxon>Streptosporangiales</taxon>
        <taxon>Nocardiopsidaceae</taxon>
        <taxon>Thermobifida</taxon>
    </lineage>
</organism>
<evidence type="ECO:0000313" key="7">
    <source>
        <dbReference type="EMBL" id="KUP97923.1"/>
    </source>
</evidence>
<gene>
    <name evidence="7" type="ORF">AC529_04285</name>
</gene>
<keyword evidence="3" id="KW-0479">Metal-binding</keyword>
<dbReference type="Proteomes" id="UP000074382">
    <property type="component" value="Unassembled WGS sequence"/>
</dbReference>
<keyword evidence="8" id="KW-1185">Reference proteome</keyword>
<evidence type="ECO:0000256" key="5">
    <source>
        <dbReference type="ARBA" id="ARBA00023285"/>
    </source>
</evidence>